<dbReference type="AlphaFoldDB" id="A0A7H9BG09"/>
<dbReference type="Proteomes" id="UP000509597">
    <property type="component" value="Chromosome"/>
</dbReference>
<evidence type="ECO:0000313" key="3">
    <source>
        <dbReference type="Proteomes" id="UP000509597"/>
    </source>
</evidence>
<protein>
    <submittedName>
        <fullName evidence="2">DUF2282 domain-containing protein</fullName>
    </submittedName>
</protein>
<feature type="signal peptide" evidence="1">
    <location>
        <begin position="1"/>
        <end position="25"/>
    </location>
</feature>
<evidence type="ECO:0000313" key="2">
    <source>
        <dbReference type="EMBL" id="QLG87527.1"/>
    </source>
</evidence>
<keyword evidence="3" id="KW-1185">Reference proteome</keyword>
<dbReference type="RefSeq" id="WP_179357610.1">
    <property type="nucleotide sequence ID" value="NZ_CP058627.1"/>
</dbReference>
<proteinExistence type="predicted"/>
<sequence length="83" mass="8364">MEKKQLILASAMAAVLAVAAQPASASDAAGKEKCYGIAKAAGNDCAGNGHACAGQAAKDMDGKEWKYVAKGTCVEMKGSLKAM</sequence>
<name>A0A7H9BG09_9NEIS</name>
<dbReference type="EMBL" id="CP058627">
    <property type="protein sequence ID" value="QLG87527.1"/>
    <property type="molecule type" value="Genomic_DNA"/>
</dbReference>
<accession>A0A7H9BG09</accession>
<reference evidence="2 3" key="1">
    <citation type="submission" date="2020-07" db="EMBL/GenBank/DDBJ databases">
        <title>Complete genome sequence of Chitinibacter sp. 2T18.</title>
        <authorList>
            <person name="Bae J.-W."/>
            <person name="Choi J.-W."/>
        </authorList>
    </citation>
    <scope>NUCLEOTIDE SEQUENCE [LARGE SCALE GENOMIC DNA]</scope>
    <source>
        <strain evidence="2 3">2T18</strain>
    </source>
</reference>
<gene>
    <name evidence="2" type="ORF">HQ393_04260</name>
</gene>
<dbReference type="InterPro" id="IPR018740">
    <property type="entry name" value="DUF2282_membr"/>
</dbReference>
<organism evidence="2 3">
    <name type="scientific">Chitinibacter bivalviorum</name>
    <dbReference type="NCBI Taxonomy" id="2739434"/>
    <lineage>
        <taxon>Bacteria</taxon>
        <taxon>Pseudomonadati</taxon>
        <taxon>Pseudomonadota</taxon>
        <taxon>Betaproteobacteria</taxon>
        <taxon>Neisseriales</taxon>
        <taxon>Chitinibacteraceae</taxon>
        <taxon>Chitinibacter</taxon>
    </lineage>
</organism>
<dbReference type="Pfam" id="PF10048">
    <property type="entry name" value="DUF2282"/>
    <property type="match status" value="1"/>
</dbReference>
<keyword evidence="1" id="KW-0732">Signal</keyword>
<feature type="chain" id="PRO_5028943495" evidence="1">
    <location>
        <begin position="26"/>
        <end position="83"/>
    </location>
</feature>
<dbReference type="KEGG" id="chiz:HQ393_04260"/>
<evidence type="ECO:0000256" key="1">
    <source>
        <dbReference type="SAM" id="SignalP"/>
    </source>
</evidence>